<feature type="chain" id="PRO_5016743850" evidence="1">
    <location>
        <begin position="21"/>
        <end position="544"/>
    </location>
</feature>
<dbReference type="RefSeq" id="WP_114379546.1">
    <property type="nucleotide sequence ID" value="NZ_QPJD01000004.1"/>
</dbReference>
<evidence type="ECO:0000256" key="1">
    <source>
        <dbReference type="SAM" id="SignalP"/>
    </source>
</evidence>
<accession>A0A368W3C1</accession>
<feature type="signal peptide" evidence="1">
    <location>
        <begin position="1"/>
        <end position="20"/>
    </location>
</feature>
<dbReference type="EMBL" id="QPJD01000004">
    <property type="protein sequence ID" value="RCW49650.1"/>
    <property type="molecule type" value="Genomic_DNA"/>
</dbReference>
<dbReference type="Proteomes" id="UP000252415">
    <property type="component" value="Unassembled WGS sequence"/>
</dbReference>
<keyword evidence="1" id="KW-0732">Signal</keyword>
<dbReference type="AlphaFoldDB" id="A0A368W3C1"/>
<evidence type="ECO:0000313" key="2">
    <source>
        <dbReference type="EMBL" id="RCW49650.1"/>
    </source>
</evidence>
<sequence length="544" mass="61470">MKRRWFILTCLLTLFINACSDHTGTSRVPSIDAAVVEPAFSKMVEPVTLRVGMPIPSTLNNPVVRYIEELSNVKAVLSWEAEGLDSYNQMVEMAIASKDLPDALIVNRSQLRKLTEMDLIQDLSAVYETYASKLVKDIYASTNNTVLHDASIDGKLYGLPNVTFETDSHSLLWVRQDWLDKLHLPPPRTLTDVEQIAQSFINMDPDGDGKDNTIGLCGYRNIVYGKHPAICGFDSVFHAFGAFPKNWIKDSTGRILYGSIAPENKQALSKLADWYKRGLIDNRFALNKNTHEPIYSNKTGLFFGPWWAPYWPLGDFNSIDSSADWKAYPVPLKEDGKFVTHIAPVMNSYLVVRKGYPHPEAVVKVLNIETRLNRKQDPNNEKVKKLEDELLRGGIQLRNYFPIDHLLDFTDAIEKRYVDVESVLQGKKEPASLDVESRLVYESIVQNKAHPKSNVYNSMTALAFQTGVKALVTTPMVKVRGVFYDTTDSMSKYRDELERLENDTFLKIVMGELPVEAFDDYVKTWMDSGGGTITDEVKYAVTGK</sequence>
<keyword evidence="3" id="KW-1185">Reference proteome</keyword>
<protein>
    <submittedName>
        <fullName evidence="2">Putative aldouronate transport system substrate-binding protein</fullName>
    </submittedName>
</protein>
<gene>
    <name evidence="2" type="ORF">DFP97_104308</name>
</gene>
<comment type="caution">
    <text evidence="2">The sequence shown here is derived from an EMBL/GenBank/DDBJ whole genome shotgun (WGS) entry which is preliminary data.</text>
</comment>
<dbReference type="OrthoDB" id="9787283at2"/>
<dbReference type="SUPFAM" id="SSF53850">
    <property type="entry name" value="Periplasmic binding protein-like II"/>
    <property type="match status" value="1"/>
</dbReference>
<evidence type="ECO:0000313" key="3">
    <source>
        <dbReference type="Proteomes" id="UP000252415"/>
    </source>
</evidence>
<dbReference type="PANTHER" id="PTHR43649">
    <property type="entry name" value="ARABINOSE-BINDING PROTEIN-RELATED"/>
    <property type="match status" value="1"/>
</dbReference>
<reference evidence="2 3" key="1">
    <citation type="submission" date="2018-07" db="EMBL/GenBank/DDBJ databases">
        <title>Genomic Encyclopedia of Type Strains, Phase III (KMG-III): the genomes of soil and plant-associated and newly described type strains.</title>
        <authorList>
            <person name="Whitman W."/>
        </authorList>
    </citation>
    <scope>NUCLEOTIDE SEQUENCE [LARGE SCALE GENOMIC DNA]</scope>
    <source>
        <strain evidence="2 3">CECT 7506</strain>
    </source>
</reference>
<dbReference type="InterPro" id="IPR050490">
    <property type="entry name" value="Bact_solute-bd_prot1"/>
</dbReference>
<proteinExistence type="predicted"/>
<dbReference type="PANTHER" id="PTHR43649:SF17">
    <property type="entry name" value="ABC TRANSPORTER SOLUTE BINDING PROTEIN-SUGAR TRANSPORT"/>
    <property type="match status" value="1"/>
</dbReference>
<name>A0A368W3C1_9BACL</name>
<dbReference type="Gene3D" id="3.40.190.10">
    <property type="entry name" value="Periplasmic binding protein-like II"/>
    <property type="match status" value="2"/>
</dbReference>
<organism evidence="2 3">
    <name type="scientific">Paenibacillus prosopidis</name>
    <dbReference type="NCBI Taxonomy" id="630520"/>
    <lineage>
        <taxon>Bacteria</taxon>
        <taxon>Bacillati</taxon>
        <taxon>Bacillota</taxon>
        <taxon>Bacilli</taxon>
        <taxon>Bacillales</taxon>
        <taxon>Paenibacillaceae</taxon>
        <taxon>Paenibacillus</taxon>
    </lineage>
</organism>